<protein>
    <recommendedName>
        <fullName evidence="1">Carrier domain-containing protein</fullName>
    </recommendedName>
</protein>
<name>A0A927L5F8_9ACTN</name>
<evidence type="ECO:0000259" key="1">
    <source>
        <dbReference type="PROSITE" id="PS50075"/>
    </source>
</evidence>
<dbReference type="Pfam" id="PF00550">
    <property type="entry name" value="PP-binding"/>
    <property type="match status" value="1"/>
</dbReference>
<dbReference type="EMBL" id="JACYXT010000009">
    <property type="protein sequence ID" value="MBD9725902.1"/>
    <property type="molecule type" value="Genomic_DNA"/>
</dbReference>
<dbReference type="SUPFAM" id="SSF47336">
    <property type="entry name" value="ACP-like"/>
    <property type="match status" value="1"/>
</dbReference>
<feature type="domain" description="Carrier" evidence="1">
    <location>
        <begin position="20"/>
        <end position="103"/>
    </location>
</feature>
<dbReference type="AlphaFoldDB" id="A0A927L5F8"/>
<dbReference type="Gene3D" id="1.10.1200.10">
    <property type="entry name" value="ACP-like"/>
    <property type="match status" value="1"/>
</dbReference>
<organism evidence="2 3">
    <name type="scientific">Streptomyces caniscabiei</name>
    <dbReference type="NCBI Taxonomy" id="2746961"/>
    <lineage>
        <taxon>Bacteria</taxon>
        <taxon>Bacillati</taxon>
        <taxon>Actinomycetota</taxon>
        <taxon>Actinomycetes</taxon>
        <taxon>Kitasatosporales</taxon>
        <taxon>Streptomycetaceae</taxon>
        <taxon>Streptomyces</taxon>
    </lineage>
</organism>
<dbReference type="PROSITE" id="PS50075">
    <property type="entry name" value="CARRIER"/>
    <property type="match status" value="1"/>
</dbReference>
<reference evidence="2" key="1">
    <citation type="submission" date="2020-09" db="EMBL/GenBank/DDBJ databases">
        <title>Streptomyces canutascabiei sp. nov., which causes potato common scab and is distributed across the world.</title>
        <authorList>
            <person name="Nguyen H.P."/>
            <person name="Weisberg A.J."/>
            <person name="Chang J.H."/>
            <person name="Clarke C.R."/>
        </authorList>
    </citation>
    <scope>NUCLEOTIDE SEQUENCE</scope>
    <source>
        <strain evidence="2">ID-01-6.2a</strain>
    </source>
</reference>
<comment type="caution">
    <text evidence="2">The sequence shown here is derived from an EMBL/GenBank/DDBJ whole genome shotgun (WGS) entry which is preliminary data.</text>
</comment>
<sequence>MAKVLRDLREREIRLLDELASTLEAPPHLISLISSVLSRQTDVKTEHLQPTDDLWAAGLTSLESVRVMIGLEDELGIEFPTSLLARNTFGSIAAIAEAIGGLLAGTSNTAEGQVGR</sequence>
<dbReference type="Proteomes" id="UP000661025">
    <property type="component" value="Unassembled WGS sequence"/>
</dbReference>
<evidence type="ECO:0000313" key="2">
    <source>
        <dbReference type="EMBL" id="MBD9725902.1"/>
    </source>
</evidence>
<accession>A0A927L5F8</accession>
<evidence type="ECO:0000313" key="3">
    <source>
        <dbReference type="Proteomes" id="UP000661025"/>
    </source>
</evidence>
<proteinExistence type="predicted"/>
<dbReference type="InterPro" id="IPR036736">
    <property type="entry name" value="ACP-like_sf"/>
</dbReference>
<dbReference type="InterPro" id="IPR009081">
    <property type="entry name" value="PP-bd_ACP"/>
</dbReference>
<gene>
    <name evidence="2" type="ORF">IHE70_22295</name>
</gene>